<gene>
    <name evidence="1" type="ORF">BXZ70DRAFT_909481</name>
</gene>
<sequence>MYTLERAWWRTTSSVVCIHEKFDKRVGPRSEGEARLASVLSRRPCKELVKGGARCKGFLPVIGKDRPTDCTNPSSPCKYTRNSKYRIGGTSRKWHCLRKREIVDGILTLARIWSCEVARNVRIGVSKSDLGDALFEVAWPDRKSPRTIAEDDIYGLHDAHEDGIFYGQVKMDMSTVVNRLTQIITNSSAFWKKNNLNGGNRRK</sequence>
<dbReference type="AlphaFoldDB" id="A0A8K0UHQ4"/>
<evidence type="ECO:0000313" key="1">
    <source>
        <dbReference type="EMBL" id="KAH8092467.1"/>
    </source>
</evidence>
<dbReference type="EMBL" id="JAEVFJ010000032">
    <property type="protein sequence ID" value="KAH8092467.1"/>
    <property type="molecule type" value="Genomic_DNA"/>
</dbReference>
<accession>A0A8K0UHQ4</accession>
<evidence type="ECO:0000313" key="2">
    <source>
        <dbReference type="Proteomes" id="UP000813824"/>
    </source>
</evidence>
<keyword evidence="2" id="KW-1185">Reference proteome</keyword>
<protein>
    <submittedName>
        <fullName evidence="1">Uncharacterized protein</fullName>
    </submittedName>
</protein>
<dbReference type="Proteomes" id="UP000813824">
    <property type="component" value="Unassembled WGS sequence"/>
</dbReference>
<comment type="caution">
    <text evidence="1">The sequence shown here is derived from an EMBL/GenBank/DDBJ whole genome shotgun (WGS) entry which is preliminary data.</text>
</comment>
<reference evidence="1" key="1">
    <citation type="journal article" date="2021" name="New Phytol.">
        <title>Evolutionary innovations through gain and loss of genes in the ectomycorrhizal Boletales.</title>
        <authorList>
            <person name="Wu G."/>
            <person name="Miyauchi S."/>
            <person name="Morin E."/>
            <person name="Kuo A."/>
            <person name="Drula E."/>
            <person name="Varga T."/>
            <person name="Kohler A."/>
            <person name="Feng B."/>
            <person name="Cao Y."/>
            <person name="Lipzen A."/>
            <person name="Daum C."/>
            <person name="Hundley H."/>
            <person name="Pangilinan J."/>
            <person name="Johnson J."/>
            <person name="Barry K."/>
            <person name="LaButti K."/>
            <person name="Ng V."/>
            <person name="Ahrendt S."/>
            <person name="Min B."/>
            <person name="Choi I.G."/>
            <person name="Park H."/>
            <person name="Plett J.M."/>
            <person name="Magnuson J."/>
            <person name="Spatafora J.W."/>
            <person name="Nagy L.G."/>
            <person name="Henrissat B."/>
            <person name="Grigoriev I.V."/>
            <person name="Yang Z.L."/>
            <person name="Xu J."/>
            <person name="Martin F.M."/>
        </authorList>
    </citation>
    <scope>NUCLEOTIDE SEQUENCE</scope>
    <source>
        <strain evidence="1">KKN 215</strain>
    </source>
</reference>
<name>A0A8K0UHQ4_9AGAR</name>
<organism evidence="1 2">
    <name type="scientific">Cristinia sonorae</name>
    <dbReference type="NCBI Taxonomy" id="1940300"/>
    <lineage>
        <taxon>Eukaryota</taxon>
        <taxon>Fungi</taxon>
        <taxon>Dikarya</taxon>
        <taxon>Basidiomycota</taxon>
        <taxon>Agaricomycotina</taxon>
        <taxon>Agaricomycetes</taxon>
        <taxon>Agaricomycetidae</taxon>
        <taxon>Agaricales</taxon>
        <taxon>Pleurotineae</taxon>
        <taxon>Stephanosporaceae</taxon>
        <taxon>Cristinia</taxon>
    </lineage>
</organism>
<proteinExistence type="predicted"/>